<keyword evidence="3" id="KW-1185">Reference proteome</keyword>
<dbReference type="RefSeq" id="WP_151055375.1">
    <property type="nucleotide sequence ID" value="NZ_CP044222.1"/>
</dbReference>
<accession>A0A5J6LDT2</accession>
<organism evidence="2 3">
    <name type="scientific">Nitrincola iocasae</name>
    <dbReference type="NCBI Taxonomy" id="2614693"/>
    <lineage>
        <taxon>Bacteria</taxon>
        <taxon>Pseudomonadati</taxon>
        <taxon>Pseudomonadota</taxon>
        <taxon>Gammaproteobacteria</taxon>
        <taxon>Oceanospirillales</taxon>
        <taxon>Oceanospirillaceae</taxon>
        <taxon>Nitrincola</taxon>
    </lineage>
</organism>
<sequence length="211" mass="23711">MLNINSITFKLVCLVLLLGGLSGCAARYPLGIPEEQWVLLTPQQQLDARSQQATLDQASQARREAEARAREAEAIKQAAELEQRRRDAGYGERVQCILESAEGYIRGRWQPVHPLAMDLVSGYPVELTLSDTRSRYQQDVYAGFDGQVVRLCRSPRALHGSATNECVEMAATRQQLQRGVSHHLEQERFLRGSLYCDLVPQAPPGRRLIIR</sequence>
<protein>
    <submittedName>
        <fullName evidence="2">Uncharacterized protein</fullName>
    </submittedName>
</protein>
<evidence type="ECO:0000256" key="1">
    <source>
        <dbReference type="SAM" id="Coils"/>
    </source>
</evidence>
<proteinExistence type="predicted"/>
<dbReference type="Proteomes" id="UP000325606">
    <property type="component" value="Chromosome"/>
</dbReference>
<dbReference type="EMBL" id="CP044222">
    <property type="protein sequence ID" value="QEW06690.1"/>
    <property type="molecule type" value="Genomic_DNA"/>
</dbReference>
<gene>
    <name evidence="2" type="ORF">F5I99_09345</name>
</gene>
<dbReference type="KEGG" id="nik:F5I99_09345"/>
<evidence type="ECO:0000313" key="3">
    <source>
        <dbReference type="Proteomes" id="UP000325606"/>
    </source>
</evidence>
<name>A0A5J6LDT2_9GAMM</name>
<dbReference type="AlphaFoldDB" id="A0A5J6LDT2"/>
<evidence type="ECO:0000313" key="2">
    <source>
        <dbReference type="EMBL" id="QEW06690.1"/>
    </source>
</evidence>
<reference evidence="2 3" key="1">
    <citation type="submission" date="2019-09" db="EMBL/GenBank/DDBJ databases">
        <title>Nitrincola iocasae sp. nov., a bacterium isolated from the sediment collected at a cold seep field in South China Sea.</title>
        <authorList>
            <person name="Zhang H."/>
            <person name="Wang H."/>
            <person name="Li C."/>
        </authorList>
    </citation>
    <scope>NUCLEOTIDE SEQUENCE [LARGE SCALE GENOMIC DNA]</scope>
    <source>
        <strain evidence="2 3">KXZD1103</strain>
    </source>
</reference>
<keyword evidence="1" id="KW-0175">Coiled coil</keyword>
<feature type="coiled-coil region" evidence="1">
    <location>
        <begin position="48"/>
        <end position="84"/>
    </location>
</feature>